<dbReference type="CDD" id="cd08071">
    <property type="entry name" value="MPN_DUF2466"/>
    <property type="match status" value="1"/>
</dbReference>
<dbReference type="PROSITE" id="PS01302">
    <property type="entry name" value="UPF0758"/>
    <property type="match status" value="1"/>
</dbReference>
<dbReference type="Gene3D" id="3.40.140.10">
    <property type="entry name" value="Cytidine Deaminase, domain 2"/>
    <property type="match status" value="1"/>
</dbReference>
<comment type="caution">
    <text evidence="7">The sequence shown here is derived from an EMBL/GenBank/DDBJ whole genome shotgun (WGS) entry which is preliminary data.</text>
</comment>
<evidence type="ECO:0000259" key="6">
    <source>
        <dbReference type="PROSITE" id="PS50249"/>
    </source>
</evidence>
<evidence type="ECO:0000256" key="2">
    <source>
        <dbReference type="ARBA" id="ARBA00022723"/>
    </source>
</evidence>
<evidence type="ECO:0000313" key="7">
    <source>
        <dbReference type="EMBL" id="KRG37491.1"/>
    </source>
</evidence>
<name>A0A0R0AAA1_9GAMM</name>
<reference evidence="7 8" key="1">
    <citation type="submission" date="2015-10" db="EMBL/GenBank/DDBJ databases">
        <title>Genome sequencing and analysis of members of genus Stenotrophomonas.</title>
        <authorList>
            <person name="Patil P.P."/>
            <person name="Midha S."/>
            <person name="Patil P.B."/>
        </authorList>
    </citation>
    <scope>NUCLEOTIDE SEQUENCE [LARGE SCALE GENOMIC DNA]</scope>
    <source>
        <strain evidence="7 8">JCM 9942</strain>
    </source>
</reference>
<keyword evidence="4" id="KW-0862">Zinc</keyword>
<dbReference type="GO" id="GO:0046872">
    <property type="term" value="F:metal ion binding"/>
    <property type="evidence" value="ECO:0007669"/>
    <property type="project" value="UniProtKB-KW"/>
</dbReference>
<proteinExistence type="predicted"/>
<dbReference type="InterPro" id="IPR025657">
    <property type="entry name" value="RadC_JAB"/>
</dbReference>
<dbReference type="InterPro" id="IPR001405">
    <property type="entry name" value="UPF0758"/>
</dbReference>
<dbReference type="PANTHER" id="PTHR30471">
    <property type="entry name" value="DNA REPAIR PROTEIN RADC"/>
    <property type="match status" value="1"/>
</dbReference>
<keyword evidence="8" id="KW-1185">Reference proteome</keyword>
<evidence type="ECO:0000256" key="3">
    <source>
        <dbReference type="ARBA" id="ARBA00022801"/>
    </source>
</evidence>
<dbReference type="Pfam" id="PF04002">
    <property type="entry name" value="RadC"/>
    <property type="match status" value="1"/>
</dbReference>
<keyword evidence="5" id="KW-0482">Metalloprotease</keyword>
<dbReference type="GO" id="GO:0008237">
    <property type="term" value="F:metallopeptidase activity"/>
    <property type="evidence" value="ECO:0007669"/>
    <property type="project" value="UniProtKB-KW"/>
</dbReference>
<evidence type="ECO:0000256" key="1">
    <source>
        <dbReference type="ARBA" id="ARBA00022670"/>
    </source>
</evidence>
<feature type="domain" description="MPN" evidence="6">
    <location>
        <begin position="45"/>
        <end position="167"/>
    </location>
</feature>
<dbReference type="EMBL" id="LLXS01000074">
    <property type="protein sequence ID" value="KRG37491.1"/>
    <property type="molecule type" value="Genomic_DNA"/>
</dbReference>
<dbReference type="NCBIfam" id="TIGR00608">
    <property type="entry name" value="radc"/>
    <property type="match status" value="1"/>
</dbReference>
<sequence>MESPPMSLPLLYVRSGARSYKVASADEVLGAARAVVGQRMQRGAAFSDPQTAKAFFRDKLGGLGQEVFAAAFLDTRHRLVGYVELFHGTIDGAEVHPREVVRHALRCNAAAVIVAHNHPSGLEEPSAADRAVTERLKQSLALVDVRLIDHVVVGGLQTVTLAERGWL</sequence>
<protein>
    <submittedName>
        <fullName evidence="7">DNA repair protein RadC</fullName>
    </submittedName>
</protein>
<dbReference type="AlphaFoldDB" id="A0A0R0AAA1"/>
<accession>A0A0R0AAA1</accession>
<keyword evidence="1" id="KW-0645">Protease</keyword>
<dbReference type="PANTHER" id="PTHR30471:SF3">
    <property type="entry name" value="UPF0758 PROTEIN YEES-RELATED"/>
    <property type="match status" value="1"/>
</dbReference>
<evidence type="ECO:0000256" key="5">
    <source>
        <dbReference type="ARBA" id="ARBA00023049"/>
    </source>
</evidence>
<evidence type="ECO:0000256" key="4">
    <source>
        <dbReference type="ARBA" id="ARBA00022833"/>
    </source>
</evidence>
<keyword evidence="3" id="KW-0378">Hydrolase</keyword>
<dbReference type="Proteomes" id="UP000050836">
    <property type="component" value="Unassembled WGS sequence"/>
</dbReference>
<organism evidence="7 8">
    <name type="scientific">Stenotrophomonas pictorum JCM 9942</name>
    <dbReference type="NCBI Taxonomy" id="1236960"/>
    <lineage>
        <taxon>Bacteria</taxon>
        <taxon>Pseudomonadati</taxon>
        <taxon>Pseudomonadota</taxon>
        <taxon>Gammaproteobacteria</taxon>
        <taxon>Lysobacterales</taxon>
        <taxon>Lysobacteraceae</taxon>
        <taxon>Stenotrophomonas</taxon>
    </lineage>
</organism>
<evidence type="ECO:0000313" key="8">
    <source>
        <dbReference type="Proteomes" id="UP000050836"/>
    </source>
</evidence>
<dbReference type="InterPro" id="IPR020891">
    <property type="entry name" value="UPF0758_CS"/>
</dbReference>
<dbReference type="GO" id="GO:0006508">
    <property type="term" value="P:proteolysis"/>
    <property type="evidence" value="ECO:0007669"/>
    <property type="project" value="UniProtKB-KW"/>
</dbReference>
<gene>
    <name evidence="7" type="ORF">ARC78_16020</name>
</gene>
<dbReference type="PROSITE" id="PS50249">
    <property type="entry name" value="MPN"/>
    <property type="match status" value="1"/>
</dbReference>
<dbReference type="InterPro" id="IPR037518">
    <property type="entry name" value="MPN"/>
</dbReference>
<keyword evidence="2" id="KW-0479">Metal-binding</keyword>